<dbReference type="PANTHER" id="PTHR11361:SF34">
    <property type="entry name" value="DNA MISMATCH REPAIR PROTEIN MSH1, MITOCHONDRIAL"/>
    <property type="match status" value="1"/>
</dbReference>
<comment type="function">
    <text evidence="8 9">This protein is involved in the repair of mismatches in DNA. It is possible that it carries out the mismatch recognition step. This protein has a weak ATPase activity.</text>
</comment>
<dbReference type="AlphaFoldDB" id="A0A7C3Z1H5"/>
<dbReference type="Pfam" id="PF01624">
    <property type="entry name" value="MutS_I"/>
    <property type="match status" value="1"/>
</dbReference>
<evidence type="ECO:0000256" key="7">
    <source>
        <dbReference type="ARBA" id="ARBA00023204"/>
    </source>
</evidence>
<comment type="caution">
    <text evidence="13">The sequence shown here is derived from an EMBL/GenBank/DDBJ whole genome shotgun (WGS) entry which is preliminary data.</text>
</comment>
<dbReference type="GO" id="GO:0006298">
    <property type="term" value="P:mismatch repair"/>
    <property type="evidence" value="ECO:0007669"/>
    <property type="project" value="UniProtKB-UniRule"/>
</dbReference>
<name>A0A7C3Z1H5_UNCW3</name>
<dbReference type="InterPro" id="IPR017261">
    <property type="entry name" value="DNA_mismatch_repair_MutS/MSH"/>
</dbReference>
<dbReference type="PIRSF" id="PIRSF037677">
    <property type="entry name" value="DNA_mis_repair_Msh6"/>
    <property type="match status" value="1"/>
</dbReference>
<dbReference type="InterPro" id="IPR036678">
    <property type="entry name" value="MutS_con_dom_sf"/>
</dbReference>
<dbReference type="Pfam" id="PF05192">
    <property type="entry name" value="MutS_III"/>
    <property type="match status" value="1"/>
</dbReference>
<keyword evidence="11" id="KW-0175">Coiled coil</keyword>
<keyword evidence="7 9" id="KW-0234">DNA repair</keyword>
<dbReference type="NCBIfam" id="TIGR01070">
    <property type="entry name" value="mutS1"/>
    <property type="match status" value="1"/>
</dbReference>
<dbReference type="GO" id="GO:0005524">
    <property type="term" value="F:ATP binding"/>
    <property type="evidence" value="ECO:0007669"/>
    <property type="project" value="UniProtKB-UniRule"/>
</dbReference>
<keyword evidence="5 9" id="KW-0067">ATP-binding</keyword>
<dbReference type="PROSITE" id="PS00486">
    <property type="entry name" value="DNA_MISMATCH_REPAIR_2"/>
    <property type="match status" value="1"/>
</dbReference>
<feature type="domain" description="DNA mismatch repair proteins mutS family" evidence="12">
    <location>
        <begin position="680"/>
        <end position="696"/>
    </location>
</feature>
<dbReference type="Gene3D" id="1.10.1420.10">
    <property type="match status" value="2"/>
</dbReference>
<dbReference type="HAMAP" id="MF_00096">
    <property type="entry name" value="MutS"/>
    <property type="match status" value="1"/>
</dbReference>
<protein>
    <recommendedName>
        <fullName evidence="2 9">DNA mismatch repair protein MutS</fullName>
    </recommendedName>
</protein>
<dbReference type="GO" id="GO:0030983">
    <property type="term" value="F:mismatched DNA binding"/>
    <property type="evidence" value="ECO:0007669"/>
    <property type="project" value="InterPro"/>
</dbReference>
<dbReference type="GO" id="GO:0005829">
    <property type="term" value="C:cytosol"/>
    <property type="evidence" value="ECO:0007669"/>
    <property type="project" value="TreeGrafter"/>
</dbReference>
<dbReference type="InterPro" id="IPR045076">
    <property type="entry name" value="MutS"/>
</dbReference>
<organism evidence="13">
    <name type="scientific">candidate division WOR-3 bacterium</name>
    <dbReference type="NCBI Taxonomy" id="2052148"/>
    <lineage>
        <taxon>Bacteria</taxon>
        <taxon>Bacteria division WOR-3</taxon>
    </lineage>
</organism>
<accession>A0A7C3Z1H5</accession>
<feature type="coiled-coil region" evidence="11">
    <location>
        <begin position="491"/>
        <end position="518"/>
    </location>
</feature>
<keyword evidence="4 9" id="KW-0227">DNA damage</keyword>
<dbReference type="InterPro" id="IPR027417">
    <property type="entry name" value="P-loop_NTPase"/>
</dbReference>
<dbReference type="SUPFAM" id="SSF53150">
    <property type="entry name" value="DNA repair protein MutS, domain II"/>
    <property type="match status" value="1"/>
</dbReference>
<dbReference type="GO" id="GO:0003684">
    <property type="term" value="F:damaged DNA binding"/>
    <property type="evidence" value="ECO:0007669"/>
    <property type="project" value="UniProtKB-UniRule"/>
</dbReference>
<dbReference type="Gene3D" id="3.40.50.300">
    <property type="entry name" value="P-loop containing nucleotide triphosphate hydrolases"/>
    <property type="match status" value="1"/>
</dbReference>
<comment type="similarity">
    <text evidence="1 9 10">Belongs to the DNA mismatch repair MutS family.</text>
</comment>
<gene>
    <name evidence="9 13" type="primary">mutS</name>
    <name evidence="13" type="ORF">ENX07_02760</name>
</gene>
<dbReference type="InterPro" id="IPR007695">
    <property type="entry name" value="DNA_mismatch_repair_MutS-lik_N"/>
</dbReference>
<dbReference type="InterPro" id="IPR036187">
    <property type="entry name" value="DNA_mismatch_repair_MutS_sf"/>
</dbReference>
<dbReference type="Pfam" id="PF05188">
    <property type="entry name" value="MutS_II"/>
    <property type="match status" value="1"/>
</dbReference>
<dbReference type="FunFam" id="3.40.50.300:FF:000870">
    <property type="entry name" value="MutS protein homolog 4"/>
    <property type="match status" value="1"/>
</dbReference>
<dbReference type="FunFam" id="1.10.1420.10:FF:000001">
    <property type="entry name" value="DNA mismatch repair protein MutS"/>
    <property type="match status" value="1"/>
</dbReference>
<keyword evidence="6 9" id="KW-0238">DNA-binding</keyword>
<dbReference type="InterPro" id="IPR007860">
    <property type="entry name" value="DNA_mmatch_repair_MutS_con_dom"/>
</dbReference>
<dbReference type="PANTHER" id="PTHR11361">
    <property type="entry name" value="DNA MISMATCH REPAIR PROTEIN MUTS FAMILY MEMBER"/>
    <property type="match status" value="1"/>
</dbReference>
<dbReference type="CDD" id="cd03284">
    <property type="entry name" value="ABC_MutS1"/>
    <property type="match status" value="1"/>
</dbReference>
<dbReference type="SUPFAM" id="SSF48334">
    <property type="entry name" value="DNA repair protein MutS, domain III"/>
    <property type="match status" value="1"/>
</dbReference>
<evidence type="ECO:0000256" key="5">
    <source>
        <dbReference type="ARBA" id="ARBA00022840"/>
    </source>
</evidence>
<evidence type="ECO:0000256" key="2">
    <source>
        <dbReference type="ARBA" id="ARBA00021982"/>
    </source>
</evidence>
<evidence type="ECO:0000313" key="13">
    <source>
        <dbReference type="EMBL" id="HGE98980.1"/>
    </source>
</evidence>
<dbReference type="SUPFAM" id="SSF52540">
    <property type="entry name" value="P-loop containing nucleoside triphosphate hydrolases"/>
    <property type="match status" value="1"/>
</dbReference>
<dbReference type="SUPFAM" id="SSF55271">
    <property type="entry name" value="DNA repair protein MutS, domain I"/>
    <property type="match status" value="1"/>
</dbReference>
<evidence type="ECO:0000256" key="10">
    <source>
        <dbReference type="RuleBase" id="RU003756"/>
    </source>
</evidence>
<dbReference type="Pfam" id="PF05190">
    <property type="entry name" value="MutS_IV"/>
    <property type="match status" value="1"/>
</dbReference>
<dbReference type="NCBIfam" id="NF003810">
    <property type="entry name" value="PRK05399.1"/>
    <property type="match status" value="1"/>
</dbReference>
<dbReference type="InterPro" id="IPR007861">
    <property type="entry name" value="DNA_mismatch_repair_MutS_clamp"/>
</dbReference>
<dbReference type="Gene3D" id="3.40.1170.10">
    <property type="entry name" value="DNA repair protein MutS, domain I"/>
    <property type="match status" value="1"/>
</dbReference>
<evidence type="ECO:0000256" key="8">
    <source>
        <dbReference type="ARBA" id="ARBA00024647"/>
    </source>
</evidence>
<evidence type="ECO:0000256" key="6">
    <source>
        <dbReference type="ARBA" id="ARBA00023125"/>
    </source>
</evidence>
<evidence type="ECO:0000259" key="12">
    <source>
        <dbReference type="PROSITE" id="PS00486"/>
    </source>
</evidence>
<dbReference type="Gene3D" id="3.30.420.110">
    <property type="entry name" value="MutS, connector domain"/>
    <property type="match status" value="1"/>
</dbReference>
<proteinExistence type="inferred from homology"/>
<sequence>MTNLTPLLSQYHKIKKKYQDCLLLFRLGDFYEMFYEDAKIGSQVLGLTLTARSYGAETKVPLAGIPVKSLESYLRRLVEKGYKVAICEQLEEASQARTLISRDVVEVITPGTIVSPSLLEAKKNNFLLAIAPDEGESLGIAYCDISTGEFLTALISRKDLLEEINRIEPKEILHPQSFSLVEKIEIPKTPLPDYYFSQDFAESEIKDFFGLATLAPFNIEDKKGCIAAAGAVLYYLKETQKGLVKNLKRITFYEENDYLVLDKATRRNLELTERLVDGKVEGSLLWALDNTATPLGARLLRKWLLFPLRDERKIKERQRIVSLFYQSPYLLKSLIETLQKIGDIERVGTRVAQEKANAREILNLARWLKEAKVIKEDLSPLLPEFANSIPDFSDLVTQIETTLLPDPPLVITEGGLIREGVNRELDELRELSLKSKEYLMKMEEEERRKTNIPNLRIGYNSVFGYYLEVTKSYIKYVPKNYLRKQTLANCERFVTLELKELERKILHAEERIKRLEYEIFFDLRKRVSERSEDIFKFARFCAEIDCYTNLALIAQKYDYTLPEVFSGEGIYIKEGRHPVVERLSTTPFVPNDTNLSSEERMMIITGPNMSGKSTYLRQVALIVIMAQIGSFVPAKEARIGIVDKIFTRIGASDDLSRGVSTFLAEMQETAYILNNATPKSLVILDEVGRGTATYDGLAIAWAVCEYLNQNPRLQPKTLFATHYHELTDITEYLKGVKNYHFLVKETEGGMIFLRKLAEGKSSRSYGIEVAKLAGLPEEVIKRAREVLKDLEKGEEVGLKGLSLSLFLPQEDPITKEIIKELKEKELNKLSPLEALLLLAEWQKRLSLQP</sequence>
<evidence type="ECO:0000256" key="3">
    <source>
        <dbReference type="ARBA" id="ARBA00022741"/>
    </source>
</evidence>
<dbReference type="FunFam" id="3.40.1170.10:FF:000001">
    <property type="entry name" value="DNA mismatch repair protein MutS"/>
    <property type="match status" value="1"/>
</dbReference>
<dbReference type="InterPro" id="IPR016151">
    <property type="entry name" value="DNA_mismatch_repair_MutS_N"/>
</dbReference>
<evidence type="ECO:0000256" key="1">
    <source>
        <dbReference type="ARBA" id="ARBA00006271"/>
    </source>
</evidence>
<evidence type="ECO:0000256" key="4">
    <source>
        <dbReference type="ARBA" id="ARBA00022763"/>
    </source>
</evidence>
<dbReference type="InterPro" id="IPR007696">
    <property type="entry name" value="DNA_mismatch_repair_MutS_core"/>
</dbReference>
<dbReference type="SMART" id="SM00534">
    <property type="entry name" value="MUTSac"/>
    <property type="match status" value="1"/>
</dbReference>
<evidence type="ECO:0000256" key="11">
    <source>
        <dbReference type="SAM" id="Coils"/>
    </source>
</evidence>
<dbReference type="InterPro" id="IPR000432">
    <property type="entry name" value="DNA_mismatch_repair_MutS_C"/>
</dbReference>
<dbReference type="InterPro" id="IPR005748">
    <property type="entry name" value="DNA_mismatch_repair_MutS"/>
</dbReference>
<dbReference type="Pfam" id="PF00488">
    <property type="entry name" value="MutS_V"/>
    <property type="match status" value="1"/>
</dbReference>
<evidence type="ECO:0000256" key="9">
    <source>
        <dbReference type="HAMAP-Rule" id="MF_00096"/>
    </source>
</evidence>
<dbReference type="SMART" id="SM00533">
    <property type="entry name" value="MUTSd"/>
    <property type="match status" value="1"/>
</dbReference>
<keyword evidence="3 9" id="KW-0547">Nucleotide-binding</keyword>
<dbReference type="GO" id="GO:0140664">
    <property type="term" value="F:ATP-dependent DNA damage sensor activity"/>
    <property type="evidence" value="ECO:0007669"/>
    <property type="project" value="InterPro"/>
</dbReference>
<reference evidence="13" key="1">
    <citation type="journal article" date="2020" name="mSystems">
        <title>Genome- and Community-Level Interaction Insights into Carbon Utilization and Element Cycling Functions of Hydrothermarchaeota in Hydrothermal Sediment.</title>
        <authorList>
            <person name="Zhou Z."/>
            <person name="Liu Y."/>
            <person name="Xu W."/>
            <person name="Pan J."/>
            <person name="Luo Z.H."/>
            <person name="Li M."/>
        </authorList>
    </citation>
    <scope>NUCLEOTIDE SEQUENCE [LARGE SCALE GENOMIC DNA]</scope>
    <source>
        <strain evidence="13">SpSt-906</strain>
    </source>
</reference>
<feature type="binding site" evidence="9">
    <location>
        <begin position="606"/>
        <end position="613"/>
    </location>
    <ligand>
        <name>ATP</name>
        <dbReference type="ChEBI" id="CHEBI:30616"/>
    </ligand>
</feature>
<dbReference type="EMBL" id="DTMQ01000017">
    <property type="protein sequence ID" value="HGE98980.1"/>
    <property type="molecule type" value="Genomic_DNA"/>
</dbReference>